<keyword evidence="2" id="KW-1185">Reference proteome</keyword>
<accession>A0AAD7I039</accession>
<dbReference type="Proteomes" id="UP001215598">
    <property type="component" value="Unassembled WGS sequence"/>
</dbReference>
<organism evidence="1 2">
    <name type="scientific">Mycena metata</name>
    <dbReference type="NCBI Taxonomy" id="1033252"/>
    <lineage>
        <taxon>Eukaryota</taxon>
        <taxon>Fungi</taxon>
        <taxon>Dikarya</taxon>
        <taxon>Basidiomycota</taxon>
        <taxon>Agaricomycotina</taxon>
        <taxon>Agaricomycetes</taxon>
        <taxon>Agaricomycetidae</taxon>
        <taxon>Agaricales</taxon>
        <taxon>Marasmiineae</taxon>
        <taxon>Mycenaceae</taxon>
        <taxon>Mycena</taxon>
    </lineage>
</organism>
<gene>
    <name evidence="1" type="ORF">B0H16DRAFT_1469235</name>
</gene>
<evidence type="ECO:0000313" key="1">
    <source>
        <dbReference type="EMBL" id="KAJ7731243.1"/>
    </source>
</evidence>
<dbReference type="EMBL" id="JARKIB010000154">
    <property type="protein sequence ID" value="KAJ7731243.1"/>
    <property type="molecule type" value="Genomic_DNA"/>
</dbReference>
<comment type="caution">
    <text evidence="1">The sequence shown here is derived from an EMBL/GenBank/DDBJ whole genome shotgun (WGS) entry which is preliminary data.</text>
</comment>
<name>A0AAD7I039_9AGAR</name>
<reference evidence="1" key="1">
    <citation type="submission" date="2023-03" db="EMBL/GenBank/DDBJ databases">
        <title>Massive genome expansion in bonnet fungi (Mycena s.s.) driven by repeated elements and novel gene families across ecological guilds.</title>
        <authorList>
            <consortium name="Lawrence Berkeley National Laboratory"/>
            <person name="Harder C.B."/>
            <person name="Miyauchi S."/>
            <person name="Viragh M."/>
            <person name="Kuo A."/>
            <person name="Thoen E."/>
            <person name="Andreopoulos B."/>
            <person name="Lu D."/>
            <person name="Skrede I."/>
            <person name="Drula E."/>
            <person name="Henrissat B."/>
            <person name="Morin E."/>
            <person name="Kohler A."/>
            <person name="Barry K."/>
            <person name="LaButti K."/>
            <person name="Morin E."/>
            <person name="Salamov A."/>
            <person name="Lipzen A."/>
            <person name="Mereny Z."/>
            <person name="Hegedus B."/>
            <person name="Baldrian P."/>
            <person name="Stursova M."/>
            <person name="Weitz H."/>
            <person name="Taylor A."/>
            <person name="Grigoriev I.V."/>
            <person name="Nagy L.G."/>
            <person name="Martin F."/>
            <person name="Kauserud H."/>
        </authorList>
    </citation>
    <scope>NUCLEOTIDE SEQUENCE</scope>
    <source>
        <strain evidence="1">CBHHK182m</strain>
    </source>
</reference>
<evidence type="ECO:0000313" key="2">
    <source>
        <dbReference type="Proteomes" id="UP001215598"/>
    </source>
</evidence>
<proteinExistence type="predicted"/>
<dbReference type="AlphaFoldDB" id="A0AAD7I039"/>
<protein>
    <submittedName>
        <fullName evidence="1">Uncharacterized protein</fullName>
    </submittedName>
</protein>
<sequence length="269" mass="30441">MPADRPGRTFSAITMLRHYKLGKEPLDTTRDQLTNAGTRLRRKQIGKEWLAEGLITNQLLRCAWGPPGIEKWKDFLHDATRRRVWLARDGLNDKRERRVSAASAASVDMMQNRTNLRGRWPGRLKAAKAKVVLCQARFLTKEDDAGPETNWFTRPIDTVPFWYVSSFLLQYWEKVWSVGAAEDKRIAPTRSPVASRHSLRMDGGAYLLRKRCHAARSRQRAVSKIPVALVFVVGAPAAGENETTTVHEGRLRLGVAPLPWMDATVFDGL</sequence>